<gene>
    <name evidence="1" type="ORF">acsn021_11080</name>
</gene>
<dbReference type="KEGG" id="acel:acsn021_11080"/>
<reference evidence="1 2" key="1">
    <citation type="journal article" date="2016" name="Int. J. Syst. Evol. Microbiol.">
        <title>Descriptions of Anaerotaenia torta gen. nov., sp. nov. and Anaerocolumna cellulosilytica gen. nov., sp. nov. isolated from a methanogenic reactor of cattle waste.</title>
        <authorList>
            <person name="Uek A."/>
            <person name="Ohtaki Y."/>
            <person name="Kaku N."/>
            <person name="Ueki K."/>
        </authorList>
    </citation>
    <scope>NUCLEOTIDE SEQUENCE [LARGE SCALE GENOMIC DNA]</scope>
    <source>
        <strain evidence="1 2">SN021</strain>
    </source>
</reference>
<accession>A0A6S6QWV4</accession>
<dbReference type="AlphaFoldDB" id="A0A6S6QWV4"/>
<dbReference type="EMBL" id="AP023367">
    <property type="protein sequence ID" value="BCJ93539.1"/>
    <property type="molecule type" value="Genomic_DNA"/>
</dbReference>
<sequence length="109" mass="12646">MEDEQESLYMPQGLKNRREYFEGYGKEEFHITILSGIIAAILGICICIINSRLLVVGVLIFLIIPTTTVMAVVKNNCNISVVDQLIFMIEHGREQKEYDYIYLDEWKIK</sequence>
<evidence type="ECO:0000313" key="1">
    <source>
        <dbReference type="EMBL" id="BCJ93539.1"/>
    </source>
</evidence>
<protein>
    <submittedName>
        <fullName evidence="1">Uncharacterized protein</fullName>
    </submittedName>
</protein>
<dbReference type="RefSeq" id="WP_184090878.1">
    <property type="nucleotide sequence ID" value="NZ_AP023367.1"/>
</dbReference>
<keyword evidence="2" id="KW-1185">Reference proteome</keyword>
<proteinExistence type="predicted"/>
<name>A0A6S6QWV4_9FIRM</name>
<organism evidence="1 2">
    <name type="scientific">Anaerocolumna cellulosilytica</name>
    <dbReference type="NCBI Taxonomy" id="433286"/>
    <lineage>
        <taxon>Bacteria</taxon>
        <taxon>Bacillati</taxon>
        <taxon>Bacillota</taxon>
        <taxon>Clostridia</taxon>
        <taxon>Lachnospirales</taxon>
        <taxon>Lachnospiraceae</taxon>
        <taxon>Anaerocolumna</taxon>
    </lineage>
</organism>
<evidence type="ECO:0000313" key="2">
    <source>
        <dbReference type="Proteomes" id="UP000515561"/>
    </source>
</evidence>
<dbReference type="Proteomes" id="UP000515561">
    <property type="component" value="Chromosome"/>
</dbReference>